<keyword evidence="2" id="KW-0472">Membrane</keyword>
<protein>
    <submittedName>
        <fullName evidence="4">Phage tail tape measure protein</fullName>
    </submittedName>
</protein>
<keyword evidence="5" id="KW-1185">Reference proteome</keyword>
<dbReference type="Pfam" id="PF10145">
    <property type="entry name" value="PhageMin_Tail"/>
    <property type="match status" value="1"/>
</dbReference>
<feature type="transmembrane region" description="Helical" evidence="2">
    <location>
        <begin position="474"/>
        <end position="492"/>
    </location>
</feature>
<name>A0ABU6PST6_9BACL</name>
<accession>A0ABU6PST6</accession>
<dbReference type="Proteomes" id="UP001343257">
    <property type="component" value="Unassembled WGS sequence"/>
</dbReference>
<keyword evidence="2" id="KW-1133">Transmembrane helix</keyword>
<comment type="caution">
    <text evidence="4">The sequence shown here is derived from an EMBL/GenBank/DDBJ whole genome shotgun (WGS) entry which is preliminary data.</text>
</comment>
<proteinExistence type="predicted"/>
<keyword evidence="1" id="KW-1188">Viral release from host cell</keyword>
<organism evidence="4 5">
    <name type="scientific">Paenibacillus chibensis</name>
    <dbReference type="NCBI Taxonomy" id="59846"/>
    <lineage>
        <taxon>Bacteria</taxon>
        <taxon>Bacillati</taxon>
        <taxon>Bacillota</taxon>
        <taxon>Bacilli</taxon>
        <taxon>Bacillales</taxon>
        <taxon>Paenibacillaceae</taxon>
        <taxon>Paenibacillus</taxon>
    </lineage>
</organism>
<sequence>MANRTINTILNLRDRFSGRMRNVANQTRQSSRQMSLLSNNVRQFRQRAVSGFTDVAKKAAFVGVALTGLSTAALSIGNSVEFVNEYRSSLVNMQAATGATSEQMANMKKEIMDLYKMNLGESWSDLAQSMTIAKQVTGQMGEQLKQTTKMAVTYRDTFGEEIPETIKASDTMMRNFGITSTQAYNLLAQGAQQGLNKSGELLDTANEYSVYFKSLGFSASEMFDVFKAGLEGGAFNLDKVGDSIKELGIRTKDGSQSTVEAYKIIGVNASKTMKSFAKGGPSAQKAFRQVVNALEKVKDPVARNTASVNLFGTQFEDLEKNTISALTHARSQFDMTKNTMDQIGKIKYGNMNQAVQGIGRMFETSVLIPIADRVLPKLNEFGQWFRSKTPEIESLIDKAFTKGAKVIEGFKDSIQWARDNAEWLTPVVIGLTSAIAAQRIVGVVSKMYSTWTNATRGLTVAQVALNLVTKASPFGWIATVIGLVVAAGVYLYKNWDTVKLKAQQLWVTLTSVWTNIKTSITSAVTGVSTWLNSFPLGQTFLETTRGLIASVKQMFNGFIQFFKSVFKGDWEGAWQGIVEVFRGQFSMITTYAKAPINGIIDMINGVIERVNKISVDIPGWMGGGHFGVSIPTIPKFALGTSYFRGGLAQINERGGELVNLPNGSQVIPADKTDLMLNKQSGPIEVKIIIEGNVIGTEEFLNQMGGAIVNKLKLALSNQ</sequence>
<feature type="domain" description="Phage tail tape measure protein" evidence="3">
    <location>
        <begin position="118"/>
        <end position="312"/>
    </location>
</feature>
<dbReference type="PANTHER" id="PTHR37813">
    <property type="entry name" value="FELS-2 PROPHAGE PROTEIN"/>
    <property type="match status" value="1"/>
</dbReference>
<evidence type="ECO:0000313" key="4">
    <source>
        <dbReference type="EMBL" id="MED5017933.1"/>
    </source>
</evidence>
<evidence type="ECO:0000259" key="3">
    <source>
        <dbReference type="Pfam" id="PF10145"/>
    </source>
</evidence>
<dbReference type="EMBL" id="JARTLD010000028">
    <property type="protein sequence ID" value="MED5017933.1"/>
    <property type="molecule type" value="Genomic_DNA"/>
</dbReference>
<reference evidence="4 5" key="1">
    <citation type="submission" date="2023-03" db="EMBL/GenBank/DDBJ databases">
        <title>Bacillus Genome Sequencing.</title>
        <authorList>
            <person name="Dunlap C."/>
        </authorList>
    </citation>
    <scope>NUCLEOTIDE SEQUENCE [LARGE SCALE GENOMIC DNA]</scope>
    <source>
        <strain evidence="4 5">NRS-52</strain>
    </source>
</reference>
<evidence type="ECO:0000256" key="1">
    <source>
        <dbReference type="ARBA" id="ARBA00022612"/>
    </source>
</evidence>
<gene>
    <name evidence="4" type="ORF">P9847_11530</name>
</gene>
<evidence type="ECO:0000256" key="2">
    <source>
        <dbReference type="SAM" id="Phobius"/>
    </source>
</evidence>
<dbReference type="PANTHER" id="PTHR37813:SF1">
    <property type="entry name" value="FELS-2 PROPHAGE PROTEIN"/>
    <property type="match status" value="1"/>
</dbReference>
<dbReference type="InterPro" id="IPR010090">
    <property type="entry name" value="Phage_tape_meas"/>
</dbReference>
<evidence type="ECO:0000313" key="5">
    <source>
        <dbReference type="Proteomes" id="UP001343257"/>
    </source>
</evidence>
<dbReference type="RefSeq" id="WP_328277926.1">
    <property type="nucleotide sequence ID" value="NZ_JARTLD010000028.1"/>
</dbReference>
<keyword evidence="2" id="KW-0812">Transmembrane</keyword>